<sequence length="199" mass="20601">MGSVNAPFGLRVTGRLDNGSLEVFRQYPIASGLAVNIAAGDIVNLVDNGTSTTITKQTGTGDTSTDIAMLGVFVGCSYTDPSTGQITFSNMWPTGTVASDALAFVVDDPQALYVVQADEAITNSLDIYGKNAAIVQGAVNTTFKASRVALDASTIGTDANLPLRIIDYVGGPRGDETGTSFPLLVVKLNYTQLTAAVGV</sequence>
<accession>A0A6J5P6N2</accession>
<gene>
    <name evidence="1" type="ORF">UFOVP858_43</name>
</gene>
<organism evidence="1">
    <name type="scientific">uncultured Caudovirales phage</name>
    <dbReference type="NCBI Taxonomy" id="2100421"/>
    <lineage>
        <taxon>Viruses</taxon>
        <taxon>Duplodnaviria</taxon>
        <taxon>Heunggongvirae</taxon>
        <taxon>Uroviricota</taxon>
        <taxon>Caudoviricetes</taxon>
        <taxon>Peduoviridae</taxon>
        <taxon>Maltschvirus</taxon>
        <taxon>Maltschvirus maltsch</taxon>
    </lineage>
</organism>
<protein>
    <submittedName>
        <fullName evidence="1">Uncharacterized protein</fullName>
    </submittedName>
</protein>
<reference evidence="1" key="1">
    <citation type="submission" date="2020-04" db="EMBL/GenBank/DDBJ databases">
        <authorList>
            <person name="Chiriac C."/>
            <person name="Salcher M."/>
            <person name="Ghai R."/>
            <person name="Kavagutti S V."/>
        </authorList>
    </citation>
    <scope>NUCLEOTIDE SEQUENCE</scope>
</reference>
<proteinExistence type="predicted"/>
<dbReference type="EMBL" id="LR796806">
    <property type="protein sequence ID" value="CAB4167590.1"/>
    <property type="molecule type" value="Genomic_DNA"/>
</dbReference>
<name>A0A6J5P6N2_9CAUD</name>
<evidence type="ECO:0000313" key="1">
    <source>
        <dbReference type="EMBL" id="CAB4167590.1"/>
    </source>
</evidence>